<dbReference type="RefSeq" id="WP_280139532.1">
    <property type="nucleotide sequence ID" value="NZ_FOAB01000003.1"/>
</dbReference>
<dbReference type="AlphaFoldDB" id="A0A1H7N1G7"/>
<sequence>MVTTKNRYGITGVKYNISTKEIIRTKEAQESEQQLQIETV</sequence>
<keyword evidence="2" id="KW-1185">Reference proteome</keyword>
<name>A0A1H7N1G7_AQUAM</name>
<dbReference type="Proteomes" id="UP000198521">
    <property type="component" value="Unassembled WGS sequence"/>
</dbReference>
<evidence type="ECO:0000313" key="2">
    <source>
        <dbReference type="Proteomes" id="UP000198521"/>
    </source>
</evidence>
<organism evidence="1 2">
    <name type="scientific">Aquimarina amphilecti</name>
    <dbReference type="NCBI Taxonomy" id="1038014"/>
    <lineage>
        <taxon>Bacteria</taxon>
        <taxon>Pseudomonadati</taxon>
        <taxon>Bacteroidota</taxon>
        <taxon>Flavobacteriia</taxon>
        <taxon>Flavobacteriales</taxon>
        <taxon>Flavobacteriaceae</taxon>
        <taxon>Aquimarina</taxon>
    </lineage>
</organism>
<dbReference type="EMBL" id="FOAB01000003">
    <property type="protein sequence ID" value="SEL16727.1"/>
    <property type="molecule type" value="Genomic_DNA"/>
</dbReference>
<evidence type="ECO:0000313" key="1">
    <source>
        <dbReference type="EMBL" id="SEL16727.1"/>
    </source>
</evidence>
<protein>
    <submittedName>
        <fullName evidence="1">Uncharacterized protein</fullName>
    </submittedName>
</protein>
<gene>
    <name evidence="1" type="ORF">SAMN04487910_1915</name>
</gene>
<accession>A0A1H7N1G7</accession>
<proteinExistence type="predicted"/>
<reference evidence="1 2" key="1">
    <citation type="submission" date="2016-10" db="EMBL/GenBank/DDBJ databases">
        <authorList>
            <person name="de Groot N.N."/>
        </authorList>
    </citation>
    <scope>NUCLEOTIDE SEQUENCE [LARGE SCALE GENOMIC DNA]</scope>
    <source>
        <strain evidence="1 2">DSM 25232</strain>
    </source>
</reference>